<accession>A0ABV4NSS2</accession>
<comment type="caution">
    <text evidence="1">The sequence shown here is derived from an EMBL/GenBank/DDBJ whole genome shotgun (WGS) entry which is preliminary data.</text>
</comment>
<keyword evidence="2" id="KW-1185">Reference proteome</keyword>
<dbReference type="RefSeq" id="WP_371844873.1">
    <property type="nucleotide sequence ID" value="NZ_JBGMEL010000027.1"/>
</dbReference>
<dbReference type="EMBL" id="JBGMEL010000027">
    <property type="protein sequence ID" value="MFA0792486.1"/>
    <property type="molecule type" value="Genomic_DNA"/>
</dbReference>
<evidence type="ECO:0008006" key="3">
    <source>
        <dbReference type="Google" id="ProtNLM"/>
    </source>
</evidence>
<evidence type="ECO:0000313" key="2">
    <source>
        <dbReference type="Proteomes" id="UP001569414"/>
    </source>
</evidence>
<name>A0ABV4NSS2_9GAMM</name>
<evidence type="ECO:0000313" key="1">
    <source>
        <dbReference type="EMBL" id="MFA0792486.1"/>
    </source>
</evidence>
<dbReference type="Proteomes" id="UP001569414">
    <property type="component" value="Unassembled WGS sequence"/>
</dbReference>
<proteinExistence type="predicted"/>
<protein>
    <recommendedName>
        <fullName evidence="3">GYD domain-containing protein</fullName>
    </recommendedName>
</protein>
<sequence length="48" mass="5437">MKRYAAFSGTYNLMIGGAKDFQESVETLKEAKEKAAQIAKEECFKYLV</sequence>
<gene>
    <name evidence="1" type="ORF">ACCI51_18260</name>
</gene>
<organism evidence="1 2">
    <name type="scientific">Microbulbifer echini</name>
    <dbReference type="NCBI Taxonomy" id="1529067"/>
    <lineage>
        <taxon>Bacteria</taxon>
        <taxon>Pseudomonadati</taxon>
        <taxon>Pseudomonadota</taxon>
        <taxon>Gammaproteobacteria</taxon>
        <taxon>Cellvibrionales</taxon>
        <taxon>Microbulbiferaceae</taxon>
        <taxon>Microbulbifer</taxon>
    </lineage>
</organism>
<reference evidence="1 2" key="1">
    <citation type="submission" date="2024-08" db="EMBL/GenBank/DDBJ databases">
        <authorList>
            <person name="Ishaq N."/>
        </authorList>
    </citation>
    <scope>NUCLEOTIDE SEQUENCE [LARGE SCALE GENOMIC DNA]</scope>
    <source>
        <strain evidence="1 2">JCM 30400</strain>
    </source>
</reference>